<evidence type="ECO:0000313" key="9">
    <source>
        <dbReference type="EMBL" id="MDW5597315.1"/>
    </source>
</evidence>
<name>A0ABU4HVR6_9ACTN</name>
<evidence type="ECO:0000256" key="8">
    <source>
        <dbReference type="SAM" id="Phobius"/>
    </source>
</evidence>
<organism evidence="9 10">
    <name type="scientific">Conexibacter stalactiti</name>
    <dbReference type="NCBI Taxonomy" id="1940611"/>
    <lineage>
        <taxon>Bacteria</taxon>
        <taxon>Bacillati</taxon>
        <taxon>Actinomycetota</taxon>
        <taxon>Thermoleophilia</taxon>
        <taxon>Solirubrobacterales</taxon>
        <taxon>Conexibacteraceae</taxon>
        <taxon>Conexibacter</taxon>
    </lineage>
</organism>
<comment type="similarity">
    <text evidence="2">Belongs to the VirD4/TraG family.</text>
</comment>
<dbReference type="InterPro" id="IPR027417">
    <property type="entry name" value="P-loop_NTPase"/>
</dbReference>
<gene>
    <name evidence="9" type="ORF">R7226_23410</name>
</gene>
<evidence type="ECO:0000256" key="4">
    <source>
        <dbReference type="ARBA" id="ARBA00022692"/>
    </source>
</evidence>
<evidence type="ECO:0000313" key="10">
    <source>
        <dbReference type="Proteomes" id="UP001284601"/>
    </source>
</evidence>
<sequence length="595" mass="64853">MVLGLIAVVEWVVFAWGLLHLELRALPIGDVCNGFFALLVQVAGRERLDATAAFETVPGMLPPRAVAIALVLSGFAGLFALLAVARLRVDRWRSRSQLGASALSPKPKVRARVWAKPRDLLHLQVREESRTGAIRQASNRVTRVALWERAVPEPAGGDSWNLGRIRGAELRSGRDKHALVLAPTGAGKTLRVAATAVIEHHGAQVVVTNKVDLLAQTLWSRRRLGLPAAVIAPFNDLAAFGIDGSCWSPLPVCRDWAGALDTAQALHDADPEASAASAGSDGARFYNADATEVLLPPLLHAAALSDRSMTDVRGWVRGGPAGLDEPRELLEERGAWEAERLLAGVQEMDARQRGFLISSAAHLLSAYSHPAVQAIDRPGLDVADLMARGGTLYIVAKESKQAQLAPLIGALLGEVLRFCEERSHLTPDPRRLPLVKVVADEAASLAPLRQLPDTLTVCRGWGLRWMLVYQSIAQIKARYGVELSTITANTGVKLYMGPIHDEETRQELLRFLGEEPVTKTSQTSRAFGGDRSVTRAEEHRPKLSTDDLARLREGTAVLVHGREVPAIVTLPFWWEWHGRSRSPEEAIHRETGERP</sequence>
<evidence type="ECO:0000256" key="3">
    <source>
        <dbReference type="ARBA" id="ARBA00022475"/>
    </source>
</evidence>
<feature type="compositionally biased region" description="Basic and acidic residues" evidence="7">
    <location>
        <begin position="532"/>
        <end position="541"/>
    </location>
</feature>
<dbReference type="PANTHER" id="PTHR37937:SF1">
    <property type="entry name" value="CONJUGATIVE TRANSFER: DNA TRANSPORT"/>
    <property type="match status" value="1"/>
</dbReference>
<dbReference type="EMBL" id="JAWSTH010000082">
    <property type="protein sequence ID" value="MDW5597315.1"/>
    <property type="molecule type" value="Genomic_DNA"/>
</dbReference>
<dbReference type="Proteomes" id="UP001284601">
    <property type="component" value="Unassembled WGS sequence"/>
</dbReference>
<dbReference type="Gene3D" id="3.40.50.300">
    <property type="entry name" value="P-loop containing nucleotide triphosphate hydrolases"/>
    <property type="match status" value="1"/>
</dbReference>
<keyword evidence="6 8" id="KW-0472">Membrane</keyword>
<evidence type="ECO:0000256" key="2">
    <source>
        <dbReference type="ARBA" id="ARBA00008806"/>
    </source>
</evidence>
<feature type="region of interest" description="Disordered" evidence="7">
    <location>
        <begin position="520"/>
        <end position="541"/>
    </location>
</feature>
<evidence type="ECO:0000256" key="7">
    <source>
        <dbReference type="SAM" id="MobiDB-lite"/>
    </source>
</evidence>
<evidence type="ECO:0000256" key="1">
    <source>
        <dbReference type="ARBA" id="ARBA00004651"/>
    </source>
</evidence>
<comment type="subcellular location">
    <subcellularLocation>
        <location evidence="1">Cell membrane</location>
        <topology evidence="1">Multi-pass membrane protein</topology>
    </subcellularLocation>
</comment>
<accession>A0ABU4HVR6</accession>
<keyword evidence="4 8" id="KW-0812">Transmembrane</keyword>
<comment type="caution">
    <text evidence="9">The sequence shown here is derived from an EMBL/GenBank/DDBJ whole genome shotgun (WGS) entry which is preliminary data.</text>
</comment>
<dbReference type="CDD" id="cd01127">
    <property type="entry name" value="TrwB_TraG_TraD_VirD4"/>
    <property type="match status" value="1"/>
</dbReference>
<evidence type="ECO:0000256" key="6">
    <source>
        <dbReference type="ARBA" id="ARBA00023136"/>
    </source>
</evidence>
<keyword evidence="3" id="KW-1003">Cell membrane</keyword>
<protein>
    <submittedName>
        <fullName evidence="9">Type IV secretory system conjugative DNA transfer family protein</fullName>
    </submittedName>
</protein>
<evidence type="ECO:0000256" key="5">
    <source>
        <dbReference type="ARBA" id="ARBA00022989"/>
    </source>
</evidence>
<reference evidence="10" key="1">
    <citation type="submission" date="2023-07" db="EMBL/GenBank/DDBJ databases">
        <title>Conexibacter stalactiti sp. nov., isolated from stalactites in a lava cave and emended description of the genus Conexibacter.</title>
        <authorList>
            <person name="Lee S.D."/>
        </authorList>
    </citation>
    <scope>NUCLEOTIDE SEQUENCE [LARGE SCALE GENOMIC DNA]</scope>
    <source>
        <strain evidence="10">KCTC 39840</strain>
    </source>
</reference>
<keyword evidence="10" id="KW-1185">Reference proteome</keyword>
<proteinExistence type="inferred from homology"/>
<dbReference type="InterPro" id="IPR003688">
    <property type="entry name" value="TraG/VirD4"/>
</dbReference>
<feature type="transmembrane region" description="Helical" evidence="8">
    <location>
        <begin position="65"/>
        <end position="85"/>
    </location>
</feature>
<dbReference type="PANTHER" id="PTHR37937">
    <property type="entry name" value="CONJUGATIVE TRANSFER: DNA TRANSPORT"/>
    <property type="match status" value="1"/>
</dbReference>
<keyword evidence="5 8" id="KW-1133">Transmembrane helix</keyword>
<dbReference type="SUPFAM" id="SSF52540">
    <property type="entry name" value="P-loop containing nucleoside triphosphate hydrolases"/>
    <property type="match status" value="1"/>
</dbReference>
<dbReference type="InterPro" id="IPR051539">
    <property type="entry name" value="T4SS-coupling_protein"/>
</dbReference>
<dbReference type="Pfam" id="PF02534">
    <property type="entry name" value="T4SS-DNA_transf"/>
    <property type="match status" value="1"/>
</dbReference>